<keyword evidence="2" id="KW-1185">Reference proteome</keyword>
<sequence length="145" mass="16500">MTKLFLSFWHVQLDNFPEGAFSRRSLKSAEARELILQAQSEGLFQGACADDLFAPYKETERKKHDELRRTLQEDYDIPLSASDFSMKGEDYVIVYPLDLVTVSNDSSLMVVTCGYTFSNFDDTNMFSIAADSVNFCLFEAIPVQH</sequence>
<reference evidence="1 2" key="1">
    <citation type="journal article" date="2005" name="Nucleic Acids Res.">
        <title>Genomic blueprint of Hahella chejuensis, a marine microbe producing an algicidal agent.</title>
        <authorList>
            <person name="Jeong H."/>
            <person name="Yim J.H."/>
            <person name="Lee C."/>
            <person name="Choi S.-H."/>
            <person name="Park Y.K."/>
            <person name="Yoon S.H."/>
            <person name="Hur C.-G."/>
            <person name="Kang H.-Y."/>
            <person name="Kim D."/>
            <person name="Lee H.H."/>
            <person name="Park K.H."/>
            <person name="Park S.-H."/>
            <person name="Park H.-S."/>
            <person name="Lee H.K."/>
            <person name="Oh T.K."/>
            <person name="Kim J.F."/>
        </authorList>
    </citation>
    <scope>NUCLEOTIDE SEQUENCE [LARGE SCALE GENOMIC DNA]</scope>
    <source>
        <strain evidence="1 2">KCTC 2396</strain>
    </source>
</reference>
<dbReference type="OrthoDB" id="516979at2"/>
<organism evidence="1 2">
    <name type="scientific">Hahella chejuensis (strain KCTC 2396)</name>
    <dbReference type="NCBI Taxonomy" id="349521"/>
    <lineage>
        <taxon>Bacteria</taxon>
        <taxon>Pseudomonadati</taxon>
        <taxon>Pseudomonadota</taxon>
        <taxon>Gammaproteobacteria</taxon>
        <taxon>Oceanospirillales</taxon>
        <taxon>Hahellaceae</taxon>
        <taxon>Hahella</taxon>
    </lineage>
</organism>
<dbReference type="HOGENOM" id="CLU_1784157_0_0_6"/>
<dbReference type="AlphaFoldDB" id="Q2S6R9"/>
<evidence type="ECO:0000313" key="1">
    <source>
        <dbReference type="EMBL" id="ABC33655.1"/>
    </source>
</evidence>
<dbReference type="KEGG" id="hch:HCH_07040"/>
<accession>Q2S6R9</accession>
<dbReference type="Proteomes" id="UP000000238">
    <property type="component" value="Chromosome"/>
</dbReference>
<gene>
    <name evidence="1" type="ordered locus">HCH_07040</name>
</gene>
<dbReference type="RefSeq" id="WP_011400705.1">
    <property type="nucleotide sequence ID" value="NC_007645.1"/>
</dbReference>
<evidence type="ECO:0000313" key="2">
    <source>
        <dbReference type="Proteomes" id="UP000000238"/>
    </source>
</evidence>
<name>Q2S6R9_HAHCH</name>
<dbReference type="EMBL" id="CP000155">
    <property type="protein sequence ID" value="ABC33655.1"/>
    <property type="molecule type" value="Genomic_DNA"/>
</dbReference>
<proteinExistence type="predicted"/>
<dbReference type="eggNOG" id="ENOG5033778">
    <property type="taxonomic scope" value="Bacteria"/>
</dbReference>
<protein>
    <submittedName>
        <fullName evidence="1">Uncharacterized protein</fullName>
    </submittedName>
</protein>